<evidence type="ECO:0000256" key="3">
    <source>
        <dbReference type="PROSITE-ProRule" id="PRU00708"/>
    </source>
</evidence>
<evidence type="ECO:0000313" key="8">
    <source>
        <dbReference type="Proteomes" id="UP000886885"/>
    </source>
</evidence>
<feature type="repeat" description="PPR" evidence="3">
    <location>
        <begin position="164"/>
        <end position="198"/>
    </location>
</feature>
<dbReference type="FunFam" id="1.25.40.10:FF:000231">
    <property type="entry name" value="Pentatricopeptide repeat-containing protein chloroplastic"/>
    <property type="match status" value="1"/>
</dbReference>
<dbReference type="InterPro" id="IPR046960">
    <property type="entry name" value="PPR_At4g14850-like_plant"/>
</dbReference>
<organism evidence="7 8">
    <name type="scientific">Populus tomentosa</name>
    <name type="common">Chinese white poplar</name>
    <dbReference type="NCBI Taxonomy" id="118781"/>
    <lineage>
        <taxon>Eukaryota</taxon>
        <taxon>Viridiplantae</taxon>
        <taxon>Streptophyta</taxon>
        <taxon>Embryophyta</taxon>
        <taxon>Tracheophyta</taxon>
        <taxon>Spermatophyta</taxon>
        <taxon>Magnoliopsida</taxon>
        <taxon>eudicotyledons</taxon>
        <taxon>Gunneridae</taxon>
        <taxon>Pentapetalae</taxon>
        <taxon>rosids</taxon>
        <taxon>fabids</taxon>
        <taxon>Malpighiales</taxon>
        <taxon>Salicaceae</taxon>
        <taxon>Saliceae</taxon>
        <taxon>Populus</taxon>
    </lineage>
</organism>
<dbReference type="Pfam" id="PF14432">
    <property type="entry name" value="DYW_deaminase"/>
    <property type="match status" value="1"/>
</dbReference>
<dbReference type="NCBIfam" id="TIGR00756">
    <property type="entry name" value="PPR"/>
    <property type="match status" value="5"/>
</dbReference>
<feature type="repeat" description="PPR" evidence="3">
    <location>
        <begin position="327"/>
        <end position="361"/>
    </location>
</feature>
<sequence>MNHSSSTLSPVAGCSALPPNSGTKPQNTQNRRRHFISLLQNCKHNNQIPPIHAKIIRNHHHQDPFVVFELLRVCSNLNSIGYASKIFSHTQNPNVYLYTALIDGLVLSCYYTDGIHLYYQMINSSLVPDSYAVTSVLKACGCHLALKEGREVHSQVLKLGLSSNRSIRIKLIELYGKCGAFEDARQVFDEMPERDVVASTVMINYYFDHGLVHEATSVFSLIRIKDTVCWTAMIDGLVRNGESNRALEVFRNMQREDVMPNEVTIVCVLSACSELGALQLGRWVHSYMDKHGIELNHFVGGALINMYSRCGDIDEAQRIFEQMKEKNVITYNSMIMGFALHGKSVEAIELFRGLIKQGFTPSSVTFVGVLNACSHGGLAELGFEIFHSMAKDYGIEPQIEHYGCMVDLLGRLGRLEEAYGFIRMMKVAPDHVMLGALLSACKIHGNLELAERVAKSLVACKNADSGTYILLSNAYSSSGKWKEAAEVRTNMREEGIEKEPGCSSIEVNNEIHEFLLGDLRHPQKEKIYKKLEELNQILRLEGYTPATEVVLHDIERSEKEWALAIHSERLAICYGLISTKPLTTIRVVKNLRVCNDCHLTIKLISNITRRKIVVRDRNRFHHFENGVCSCGDYWRTPRIRIHFSYTFKPLCSPCSKDSYHRENTSPGVASSTTSVHVTALDGIVNVNSLFTVAVFVGLSLTTPNQRSLENRVSCDAGIDMAKNLLVFEVVSFSFFLFSSLVAQGLKLAINLLNSKDVDDAFRAHINLKVLRFGMMGSAIGSVMGCVFLMLSMVNVIQIRLGLLSCGSKSAVHAVTALVLLVSSALLVYISTAFYAFLH</sequence>
<feature type="transmembrane region" description="Helical" evidence="5">
    <location>
        <begin position="769"/>
        <end position="790"/>
    </location>
</feature>
<dbReference type="FunFam" id="1.25.40.10:FF:001050">
    <property type="entry name" value="Pentatricopeptide repeat-containing protein At2g33760"/>
    <property type="match status" value="1"/>
</dbReference>
<dbReference type="GO" id="GO:0009451">
    <property type="term" value="P:RNA modification"/>
    <property type="evidence" value="ECO:0007669"/>
    <property type="project" value="InterPro"/>
</dbReference>
<evidence type="ECO:0000256" key="4">
    <source>
        <dbReference type="SAM" id="MobiDB-lite"/>
    </source>
</evidence>
<keyword evidence="2" id="KW-0677">Repeat</keyword>
<dbReference type="AlphaFoldDB" id="A0A8X8AEE9"/>
<dbReference type="Pfam" id="PF20431">
    <property type="entry name" value="E_motif"/>
    <property type="match status" value="1"/>
</dbReference>
<protein>
    <recommendedName>
        <fullName evidence="6">DYW domain-containing protein</fullName>
    </recommendedName>
</protein>
<feature type="transmembrane region" description="Helical" evidence="5">
    <location>
        <begin position="811"/>
        <end position="837"/>
    </location>
</feature>
<feature type="repeat" description="PPR" evidence="3">
    <location>
        <begin position="464"/>
        <end position="498"/>
    </location>
</feature>
<keyword evidence="5" id="KW-0472">Membrane</keyword>
<evidence type="ECO:0000256" key="5">
    <source>
        <dbReference type="SAM" id="Phobius"/>
    </source>
</evidence>
<dbReference type="OrthoDB" id="185373at2759"/>
<dbReference type="GO" id="GO:0008270">
    <property type="term" value="F:zinc ion binding"/>
    <property type="evidence" value="ECO:0007669"/>
    <property type="project" value="InterPro"/>
</dbReference>
<evidence type="ECO:0000259" key="6">
    <source>
        <dbReference type="Pfam" id="PF14432"/>
    </source>
</evidence>
<keyword evidence="5" id="KW-0812">Transmembrane</keyword>
<dbReference type="InterPro" id="IPR002885">
    <property type="entry name" value="PPR_rpt"/>
</dbReference>
<feature type="repeat" description="PPR" evidence="3">
    <location>
        <begin position="226"/>
        <end position="260"/>
    </location>
</feature>
<name>A0A8X8AEE9_POPTO</name>
<feature type="transmembrane region" description="Helical" evidence="5">
    <location>
        <begin position="724"/>
        <end position="749"/>
    </location>
</feature>
<feature type="region of interest" description="Disordered" evidence="4">
    <location>
        <begin position="1"/>
        <end position="29"/>
    </location>
</feature>
<dbReference type="Pfam" id="PF01535">
    <property type="entry name" value="PPR"/>
    <property type="match status" value="3"/>
</dbReference>
<evidence type="ECO:0000256" key="1">
    <source>
        <dbReference type="ARBA" id="ARBA00006643"/>
    </source>
</evidence>
<gene>
    <name evidence="7" type="ORF">POTOM_011051</name>
</gene>
<feature type="repeat" description="PPR" evidence="3">
    <location>
        <begin position="94"/>
        <end position="128"/>
    </location>
</feature>
<keyword evidence="5" id="KW-1133">Transmembrane helix</keyword>
<feature type="compositionally biased region" description="Polar residues" evidence="4">
    <location>
        <begin position="18"/>
        <end position="29"/>
    </location>
</feature>
<proteinExistence type="inferred from homology"/>
<dbReference type="GO" id="GO:0031425">
    <property type="term" value="P:chloroplast RNA processing"/>
    <property type="evidence" value="ECO:0007669"/>
    <property type="project" value="UniProtKB-ARBA"/>
</dbReference>
<evidence type="ECO:0000256" key="2">
    <source>
        <dbReference type="ARBA" id="ARBA00022737"/>
    </source>
</evidence>
<dbReference type="InterPro" id="IPR046848">
    <property type="entry name" value="E_motif"/>
</dbReference>
<dbReference type="Proteomes" id="UP000886885">
    <property type="component" value="Chromosome 2D"/>
</dbReference>
<reference evidence="7" key="1">
    <citation type="journal article" date="2020" name="bioRxiv">
        <title>Hybrid origin of Populus tomentosa Carr. identified through genome sequencing and phylogenomic analysis.</title>
        <authorList>
            <person name="An X."/>
            <person name="Gao K."/>
            <person name="Chen Z."/>
            <person name="Li J."/>
            <person name="Yang X."/>
            <person name="Yang X."/>
            <person name="Zhou J."/>
            <person name="Guo T."/>
            <person name="Zhao T."/>
            <person name="Huang S."/>
            <person name="Miao D."/>
            <person name="Khan W.U."/>
            <person name="Rao P."/>
            <person name="Ye M."/>
            <person name="Lei B."/>
            <person name="Liao W."/>
            <person name="Wang J."/>
            <person name="Ji L."/>
            <person name="Li Y."/>
            <person name="Guo B."/>
            <person name="Mustafa N.S."/>
            <person name="Li S."/>
            <person name="Yun Q."/>
            <person name="Keller S.R."/>
            <person name="Mao J."/>
            <person name="Zhang R."/>
            <person name="Strauss S.H."/>
        </authorList>
    </citation>
    <scope>NUCLEOTIDE SEQUENCE</scope>
    <source>
        <strain evidence="7">GM15</strain>
        <tissue evidence="7">Leaf</tissue>
    </source>
</reference>
<dbReference type="FunFam" id="1.25.40.10:FF:000393">
    <property type="entry name" value="Pentatricopeptide repeat-containing protein At1g20230"/>
    <property type="match status" value="1"/>
</dbReference>
<dbReference type="GO" id="GO:0003723">
    <property type="term" value="F:RNA binding"/>
    <property type="evidence" value="ECO:0007669"/>
    <property type="project" value="InterPro"/>
</dbReference>
<comment type="caution">
    <text evidence="7">The sequence shown here is derived from an EMBL/GenBank/DDBJ whole genome shotgun (WGS) entry which is preliminary data.</text>
</comment>
<dbReference type="PANTHER" id="PTHR47926:SF456">
    <property type="entry name" value="PENTATRICOPEPTIDE REPEAT-CONTAINING PROTEIN ELI1, CHLOROPLASTIC"/>
    <property type="match status" value="1"/>
</dbReference>
<dbReference type="EMBL" id="JAAWWB010000004">
    <property type="protein sequence ID" value="KAG6785321.1"/>
    <property type="molecule type" value="Genomic_DNA"/>
</dbReference>
<dbReference type="PROSITE" id="PS51375">
    <property type="entry name" value="PPR"/>
    <property type="match status" value="6"/>
</dbReference>
<dbReference type="PANTHER" id="PTHR47926">
    <property type="entry name" value="PENTATRICOPEPTIDE REPEAT-CONTAINING PROTEIN"/>
    <property type="match status" value="1"/>
</dbReference>
<dbReference type="Pfam" id="PF13041">
    <property type="entry name" value="PPR_2"/>
    <property type="match status" value="2"/>
</dbReference>
<dbReference type="InterPro" id="IPR032867">
    <property type="entry name" value="DYW_dom"/>
</dbReference>
<accession>A0A8X8AEE9</accession>
<keyword evidence="8" id="KW-1185">Reference proteome</keyword>
<comment type="similarity">
    <text evidence="1">Belongs to the PPR family. PCMP-H subfamily.</text>
</comment>
<evidence type="ECO:0000313" key="7">
    <source>
        <dbReference type="EMBL" id="KAG6785321.1"/>
    </source>
</evidence>
<feature type="repeat" description="PPR" evidence="3">
    <location>
        <begin position="296"/>
        <end position="326"/>
    </location>
</feature>
<feature type="domain" description="DYW" evidence="6">
    <location>
        <begin position="542"/>
        <end position="634"/>
    </location>
</feature>